<dbReference type="STRING" id="161355.PS9374_07191"/>
<name>A0A161LZH6_9ACTN</name>
<dbReference type="EMBL" id="BDCX01000044">
    <property type="protein sequence ID" value="GAT71499.1"/>
    <property type="molecule type" value="Genomic_DNA"/>
</dbReference>
<feature type="region of interest" description="Disordered" evidence="1">
    <location>
        <begin position="364"/>
        <end position="410"/>
    </location>
</feature>
<evidence type="ECO:0000313" key="3">
    <source>
        <dbReference type="Proteomes" id="UP000077701"/>
    </source>
</evidence>
<protein>
    <submittedName>
        <fullName evidence="2">Uncharacterized protein</fullName>
    </submittedName>
</protein>
<feature type="compositionally biased region" description="Basic and acidic residues" evidence="1">
    <location>
        <begin position="143"/>
        <end position="177"/>
    </location>
</feature>
<evidence type="ECO:0000256" key="1">
    <source>
        <dbReference type="SAM" id="MobiDB-lite"/>
    </source>
</evidence>
<feature type="region of interest" description="Disordered" evidence="1">
    <location>
        <begin position="134"/>
        <end position="177"/>
    </location>
</feature>
<comment type="caution">
    <text evidence="2">The sequence shown here is derived from an EMBL/GenBank/DDBJ whole genome shotgun (WGS) entry which is preliminary data.</text>
</comment>
<dbReference type="Proteomes" id="UP000077701">
    <property type="component" value="Unassembled WGS sequence"/>
</dbReference>
<reference evidence="3" key="2">
    <citation type="submission" date="2016-04" db="EMBL/GenBank/DDBJ databases">
        <title>Planomonospora sphaerica JCM9374 whole genome shotgun sequence.</title>
        <authorList>
            <person name="Suzuki T."/>
            <person name="Dohra H."/>
            <person name="Kodani S."/>
        </authorList>
    </citation>
    <scope>NUCLEOTIDE SEQUENCE [LARGE SCALE GENOMIC DNA]</scope>
    <source>
        <strain evidence="3">JCM 9374</strain>
    </source>
</reference>
<sequence length="566" mass="59095">MEEHAGHVLHVGGEVGQAVQGDLGGRPERGAVEGPPVELPVRPRGVEPPAEHEGAPRPRPGRPSGADGLVRAERGPVVGAALHQVVGEQAVPEPVDVGGQAARRDGRRSARPRDGEHGQAAVVLRVADAVGVAADPQPLRGRGQVEHADPERPGRVPGERHAGERVQSRQARPRDRSLARLVRGVGVVGPAEVAADVDRVGGDADGVGRVAAGVVDPGGVEVGTGRRGLPARLGVAELGRAARVGARRRHHEEPAVRRVVHVAHVAVEGAGADGLVAGGVPVRRLGALAGQVELDDLPAVLPADGGEVAHRHQARLVRRDVHLQHGRGAAVLRPGEGEIHERVARAGVRVDGRQGGLRRAAHRLEGAADVQPTPRQPQVVDPGAHRRGEAGQRLPVGDVQPGESPVGGPVDLPEGAADVDRLTVGSRQQRFHLAFDVRGEHGVDGARGGVEGEQALARENGRGVVLPDLGELASDIDLAADLHDGVDLPVQDVGRPVDGVVGHDAVLRVLHSGCWTAPKQGERCHQRSAQHGDMSASPHGDPFQGWWKRPPGHRAMAHHTHQTPQG</sequence>
<gene>
    <name evidence="2" type="ORF">PS9374_07191</name>
</gene>
<keyword evidence="3" id="KW-1185">Reference proteome</keyword>
<evidence type="ECO:0000313" key="2">
    <source>
        <dbReference type="EMBL" id="GAT71499.1"/>
    </source>
</evidence>
<organism evidence="2 3">
    <name type="scientific">Planomonospora sphaerica</name>
    <dbReference type="NCBI Taxonomy" id="161355"/>
    <lineage>
        <taxon>Bacteria</taxon>
        <taxon>Bacillati</taxon>
        <taxon>Actinomycetota</taxon>
        <taxon>Actinomycetes</taxon>
        <taxon>Streptosporangiales</taxon>
        <taxon>Streptosporangiaceae</taxon>
        <taxon>Planomonospora</taxon>
    </lineage>
</organism>
<feature type="region of interest" description="Disordered" evidence="1">
    <location>
        <begin position="1"/>
        <end position="120"/>
    </location>
</feature>
<feature type="compositionally biased region" description="Basic and acidic residues" evidence="1">
    <location>
        <begin position="102"/>
        <end position="117"/>
    </location>
</feature>
<proteinExistence type="predicted"/>
<accession>A0A161LZH6</accession>
<dbReference type="AlphaFoldDB" id="A0A161LZH6"/>
<reference evidence="2 3" key="1">
    <citation type="journal article" date="2016" name="Genome Announc.">
        <title>Draft Genome Sequence of Planomonospora sphaerica JCM9374, a Rare Actinomycete.</title>
        <authorList>
            <person name="Dohra H."/>
            <person name="Suzuki T."/>
            <person name="Inoue Y."/>
            <person name="Kodani S."/>
        </authorList>
    </citation>
    <scope>NUCLEOTIDE SEQUENCE [LARGE SCALE GENOMIC DNA]</scope>
    <source>
        <strain evidence="2 3">JCM 9374</strain>
    </source>
</reference>